<dbReference type="EC" id="2.7.13.3" evidence="2"/>
<dbReference type="GO" id="GO:0000155">
    <property type="term" value="F:phosphorelay sensor kinase activity"/>
    <property type="evidence" value="ECO:0007669"/>
    <property type="project" value="InterPro"/>
</dbReference>
<evidence type="ECO:0000259" key="6">
    <source>
        <dbReference type="PROSITE" id="PS50113"/>
    </source>
</evidence>
<dbReference type="PANTHER" id="PTHR43065:SF42">
    <property type="entry name" value="TWO-COMPONENT SENSOR PPRA"/>
    <property type="match status" value="1"/>
</dbReference>
<dbReference type="InterPro" id="IPR003594">
    <property type="entry name" value="HATPase_dom"/>
</dbReference>
<evidence type="ECO:0000256" key="2">
    <source>
        <dbReference type="ARBA" id="ARBA00012438"/>
    </source>
</evidence>
<dbReference type="EMBL" id="PZKC01000002">
    <property type="protein sequence ID" value="PTD97800.1"/>
    <property type="molecule type" value="Genomic_DNA"/>
</dbReference>
<feature type="domain" description="Histidine kinase" evidence="5">
    <location>
        <begin position="211"/>
        <end position="449"/>
    </location>
</feature>
<protein>
    <recommendedName>
        <fullName evidence="2">histidine kinase</fullName>
        <ecNumber evidence="2">2.7.13.3</ecNumber>
    </recommendedName>
</protein>
<dbReference type="AlphaFoldDB" id="A0A2T4IJ52"/>
<dbReference type="PANTHER" id="PTHR43065">
    <property type="entry name" value="SENSOR HISTIDINE KINASE"/>
    <property type="match status" value="1"/>
</dbReference>
<dbReference type="SUPFAM" id="SSF47384">
    <property type="entry name" value="Homodimeric domain of signal transducing histidine kinase"/>
    <property type="match status" value="1"/>
</dbReference>
<dbReference type="Gene3D" id="3.30.450.20">
    <property type="entry name" value="PAS domain"/>
    <property type="match status" value="1"/>
</dbReference>
<dbReference type="InterPro" id="IPR036890">
    <property type="entry name" value="HATPase_C_sf"/>
</dbReference>
<keyword evidence="7" id="KW-0418">Kinase</keyword>
<dbReference type="InterPro" id="IPR003661">
    <property type="entry name" value="HisK_dim/P_dom"/>
</dbReference>
<dbReference type="RefSeq" id="WP_107492320.1">
    <property type="nucleotide sequence ID" value="NZ_PZKC01000002.1"/>
</dbReference>
<dbReference type="InterPro" id="IPR036097">
    <property type="entry name" value="HisK_dim/P_sf"/>
</dbReference>
<evidence type="ECO:0000313" key="7">
    <source>
        <dbReference type="EMBL" id="PTD97800.1"/>
    </source>
</evidence>
<accession>A0A2T4IJ52</accession>
<dbReference type="NCBIfam" id="TIGR00229">
    <property type="entry name" value="sensory_box"/>
    <property type="match status" value="1"/>
</dbReference>
<evidence type="ECO:0000256" key="1">
    <source>
        <dbReference type="ARBA" id="ARBA00000085"/>
    </source>
</evidence>
<evidence type="ECO:0000259" key="5">
    <source>
        <dbReference type="PROSITE" id="PS50109"/>
    </source>
</evidence>
<dbReference type="PROSITE" id="PS50109">
    <property type="entry name" value="HIS_KIN"/>
    <property type="match status" value="1"/>
</dbReference>
<dbReference type="PRINTS" id="PR00344">
    <property type="entry name" value="BCTRLSENSOR"/>
</dbReference>
<dbReference type="CDD" id="cd00082">
    <property type="entry name" value="HisKA"/>
    <property type="match status" value="1"/>
</dbReference>
<dbReference type="CDD" id="cd00130">
    <property type="entry name" value="PAS"/>
    <property type="match status" value="1"/>
</dbReference>
<reference evidence="7 8" key="2">
    <citation type="submission" date="2018-04" db="EMBL/GenBank/DDBJ databases">
        <title>Thauera lacus sp. nov., isolated from an saline lake in Inner Mongolia, China.</title>
        <authorList>
            <person name="Liang Q.-Y."/>
        </authorList>
    </citation>
    <scope>NUCLEOTIDE SEQUENCE [LARGE SCALE GENOMIC DNA]</scope>
    <source>
        <strain evidence="7 8">D20</strain>
    </source>
</reference>
<keyword evidence="8" id="KW-1185">Reference proteome</keyword>
<comment type="catalytic activity">
    <reaction evidence="1">
        <text>ATP + protein L-histidine = ADP + protein N-phospho-L-histidine.</text>
        <dbReference type="EC" id="2.7.13.3"/>
    </reaction>
</comment>
<evidence type="ECO:0000256" key="4">
    <source>
        <dbReference type="SAM" id="Coils"/>
    </source>
</evidence>
<dbReference type="InterPro" id="IPR000700">
    <property type="entry name" value="PAS-assoc_C"/>
</dbReference>
<dbReference type="SMART" id="SM00388">
    <property type="entry name" value="HisKA"/>
    <property type="match status" value="1"/>
</dbReference>
<dbReference type="InterPro" id="IPR035965">
    <property type="entry name" value="PAS-like_dom_sf"/>
</dbReference>
<organism evidence="7 8">
    <name type="scientific">Pseudothauera lacus</name>
    <dbReference type="NCBI Taxonomy" id="2136175"/>
    <lineage>
        <taxon>Bacteria</taxon>
        <taxon>Pseudomonadati</taxon>
        <taxon>Pseudomonadota</taxon>
        <taxon>Betaproteobacteria</taxon>
        <taxon>Rhodocyclales</taxon>
        <taxon>Zoogloeaceae</taxon>
        <taxon>Pseudothauera</taxon>
    </lineage>
</organism>
<reference evidence="7 8" key="1">
    <citation type="submission" date="2018-03" db="EMBL/GenBank/DDBJ databases">
        <authorList>
            <person name="Keele B.F."/>
        </authorList>
    </citation>
    <scope>NUCLEOTIDE SEQUENCE [LARGE SCALE GENOMIC DNA]</scope>
    <source>
        <strain evidence="7 8">D20</strain>
    </source>
</reference>
<comment type="caution">
    <text evidence="7">The sequence shown here is derived from an EMBL/GenBank/DDBJ whole genome shotgun (WGS) entry which is preliminary data.</text>
</comment>
<feature type="coiled-coil region" evidence="4">
    <location>
        <begin position="172"/>
        <end position="202"/>
    </location>
</feature>
<dbReference type="InterPro" id="IPR013656">
    <property type="entry name" value="PAS_4"/>
</dbReference>
<dbReference type="InterPro" id="IPR004358">
    <property type="entry name" value="Sig_transdc_His_kin-like_C"/>
</dbReference>
<dbReference type="SMART" id="SM00387">
    <property type="entry name" value="HATPase_c"/>
    <property type="match status" value="1"/>
</dbReference>
<keyword evidence="3" id="KW-0597">Phosphoprotein</keyword>
<dbReference type="OrthoDB" id="224978at2"/>
<keyword evidence="7" id="KW-0808">Transferase</keyword>
<dbReference type="Pfam" id="PF08448">
    <property type="entry name" value="PAS_4"/>
    <property type="match status" value="1"/>
</dbReference>
<dbReference type="Pfam" id="PF02518">
    <property type="entry name" value="HATPase_c"/>
    <property type="match status" value="1"/>
</dbReference>
<dbReference type="InterPro" id="IPR005467">
    <property type="entry name" value="His_kinase_dom"/>
</dbReference>
<dbReference type="InterPro" id="IPR000014">
    <property type="entry name" value="PAS"/>
</dbReference>
<dbReference type="SUPFAM" id="SSF55785">
    <property type="entry name" value="PYP-like sensor domain (PAS domain)"/>
    <property type="match status" value="1"/>
</dbReference>
<dbReference type="Gene3D" id="3.30.565.10">
    <property type="entry name" value="Histidine kinase-like ATPase, C-terminal domain"/>
    <property type="match status" value="1"/>
</dbReference>
<keyword evidence="4" id="KW-0175">Coiled coil</keyword>
<dbReference type="SMART" id="SM00091">
    <property type="entry name" value="PAS"/>
    <property type="match status" value="1"/>
</dbReference>
<dbReference type="PROSITE" id="PS50113">
    <property type="entry name" value="PAC"/>
    <property type="match status" value="1"/>
</dbReference>
<gene>
    <name evidence="7" type="ORF">C8261_03795</name>
</gene>
<dbReference type="Pfam" id="PF00512">
    <property type="entry name" value="HisKA"/>
    <property type="match status" value="1"/>
</dbReference>
<name>A0A2T4IJ52_9RHOO</name>
<proteinExistence type="predicted"/>
<evidence type="ECO:0000256" key="3">
    <source>
        <dbReference type="ARBA" id="ARBA00022553"/>
    </source>
</evidence>
<sequence length="451" mass="49573">MSTPPKPPAPLQHTGHPGELVGVGEDVWMDVIHKMDEVYSDLLQYEVALEQKNAKLEESQQFILSVLTSMSDILVVCDRNGLIEDVNRSLLDFTGKELAALRGSSVFDLFADDVARAQARHLLTLYGEAGVHDCELPLRARDGSTVPVSLNCTPRYNAVGKSLGMVVTGRPVGELRRAYQALRQAHEDLKRTQQQLLHSEKMASLGRLVAGVAHELNNPISFILGNVHALQRYAARLESYLGALHAGEAPERLAALRAELRIDRIVADLPPLIEGTIEGAERTRDIVDGLKRFSAIDRDEQQCFNLAEIIERAVRWVCKVTREGFRVQVRLPAEIPVRGSPGQMQQVMMNLVQNAWDATAELPAAWLDIEATIDDARVMIRFHDNGPGIAEHHLAHIFDPFFTTKPVGKGTGLGLSISYGIVERHGGQLSARNHPAGGAELVIELPLTAPP</sequence>
<dbReference type="Gene3D" id="1.10.287.130">
    <property type="match status" value="1"/>
</dbReference>
<dbReference type="SUPFAM" id="SSF55874">
    <property type="entry name" value="ATPase domain of HSP90 chaperone/DNA topoisomerase II/histidine kinase"/>
    <property type="match status" value="1"/>
</dbReference>
<evidence type="ECO:0000313" key="8">
    <source>
        <dbReference type="Proteomes" id="UP000241193"/>
    </source>
</evidence>
<dbReference type="Proteomes" id="UP000241193">
    <property type="component" value="Unassembled WGS sequence"/>
</dbReference>
<feature type="domain" description="PAC" evidence="6">
    <location>
        <begin position="132"/>
        <end position="184"/>
    </location>
</feature>